<protein>
    <submittedName>
        <fullName evidence="1">Uncharacterized protein</fullName>
    </submittedName>
</protein>
<evidence type="ECO:0000313" key="1">
    <source>
        <dbReference type="EMBL" id="KAH6661008.1"/>
    </source>
</evidence>
<name>A0A9P9A4C8_9PEZI</name>
<dbReference type="AlphaFoldDB" id="A0A9P9A4C8"/>
<sequence length="425" mass="48679">MQILAPRMSMVLWPAARAVDYSQGVVDYVSHRMAVQDCRGICGAAVKEKIKWYQPADTRLPEFISCQACYENAIVGTNFEKHFLPLCAVQPEKEIWSCDLCHPFMVRAVPFFTERHDWCGFKKAIYRRSRLQSCKGQLIELHGNRWFSCNGLEKSLLICEACYLDRVVLTTFDEHFKHFKHLMEDTKIVFYEAADIIGSTKSCCQRESYNGPWYTVYGETGFHICKTCYVGIITTCELGAFFRPVVGNNGSRRMCDLNPAASRFLYYVERLAEAVDLGDFEISHQFVRRLSEKPHCPSRKALFIATWWCFSGCSSWFSSNAIEVHGSMSRQKSREVPSVLGLQVRAGLAKTYGRLGAVSAALDDLVLAAGSGDELPQSDFDWHRTQYGAKSERMNQLMHEYMAAANADEEWQLIRQWKAWWEEVE</sequence>
<dbReference type="EMBL" id="JAGPXC010000001">
    <property type="protein sequence ID" value="KAH6661008.1"/>
    <property type="molecule type" value="Genomic_DNA"/>
</dbReference>
<keyword evidence="2" id="KW-1185">Reference proteome</keyword>
<dbReference type="OrthoDB" id="5324692at2759"/>
<reference evidence="1" key="1">
    <citation type="journal article" date="2021" name="Nat. Commun.">
        <title>Genetic determinants of endophytism in the Arabidopsis root mycobiome.</title>
        <authorList>
            <person name="Mesny F."/>
            <person name="Miyauchi S."/>
            <person name="Thiergart T."/>
            <person name="Pickel B."/>
            <person name="Atanasova L."/>
            <person name="Karlsson M."/>
            <person name="Huettel B."/>
            <person name="Barry K.W."/>
            <person name="Haridas S."/>
            <person name="Chen C."/>
            <person name="Bauer D."/>
            <person name="Andreopoulos W."/>
            <person name="Pangilinan J."/>
            <person name="LaButti K."/>
            <person name="Riley R."/>
            <person name="Lipzen A."/>
            <person name="Clum A."/>
            <person name="Drula E."/>
            <person name="Henrissat B."/>
            <person name="Kohler A."/>
            <person name="Grigoriev I.V."/>
            <person name="Martin F.M."/>
            <person name="Hacquard S."/>
        </authorList>
    </citation>
    <scope>NUCLEOTIDE SEQUENCE</scope>
    <source>
        <strain evidence="1">MPI-SDFR-AT-0073</strain>
    </source>
</reference>
<comment type="caution">
    <text evidence="1">The sequence shown here is derived from an EMBL/GenBank/DDBJ whole genome shotgun (WGS) entry which is preliminary data.</text>
</comment>
<dbReference type="GeneID" id="70134682"/>
<gene>
    <name evidence="1" type="ORF">BKA67DRAFT_642025</name>
</gene>
<proteinExistence type="predicted"/>
<organism evidence="1 2">
    <name type="scientific">Truncatella angustata</name>
    <dbReference type="NCBI Taxonomy" id="152316"/>
    <lineage>
        <taxon>Eukaryota</taxon>
        <taxon>Fungi</taxon>
        <taxon>Dikarya</taxon>
        <taxon>Ascomycota</taxon>
        <taxon>Pezizomycotina</taxon>
        <taxon>Sordariomycetes</taxon>
        <taxon>Xylariomycetidae</taxon>
        <taxon>Amphisphaeriales</taxon>
        <taxon>Sporocadaceae</taxon>
        <taxon>Truncatella</taxon>
    </lineage>
</organism>
<dbReference type="Proteomes" id="UP000758603">
    <property type="component" value="Unassembled WGS sequence"/>
</dbReference>
<accession>A0A9P9A4C8</accession>
<evidence type="ECO:0000313" key="2">
    <source>
        <dbReference type="Proteomes" id="UP000758603"/>
    </source>
</evidence>
<dbReference type="RefSeq" id="XP_045965139.1">
    <property type="nucleotide sequence ID" value="XM_046105791.1"/>
</dbReference>